<reference evidence="7 10" key="1">
    <citation type="journal article" date="2018" name="Gigascience">
        <title>Genomes of trombidid mites reveal novel predicted allergens and laterally-transferred genes associated with secondary metabolism.</title>
        <authorList>
            <person name="Dong X."/>
            <person name="Chaisiri K."/>
            <person name="Xia D."/>
            <person name="Armstrong S.D."/>
            <person name="Fang Y."/>
            <person name="Donnelly M.J."/>
            <person name="Kadowaki T."/>
            <person name="McGarry J.W."/>
            <person name="Darby A.C."/>
            <person name="Makepeace B.L."/>
        </authorList>
    </citation>
    <scope>NUCLEOTIDE SEQUENCE [LARGE SCALE GENOMIC DNA]</scope>
    <source>
        <strain evidence="7">UoL-WK</strain>
    </source>
</reference>
<name>A0A3S4QUU0_9ACAR</name>
<dbReference type="SUPFAM" id="SSF51713">
    <property type="entry name" value="tRNA-guanine transglycosylase"/>
    <property type="match status" value="1"/>
</dbReference>
<evidence type="ECO:0000313" key="7">
    <source>
        <dbReference type="EMBL" id="RWS08039.1"/>
    </source>
</evidence>
<evidence type="ECO:0000256" key="4">
    <source>
        <dbReference type="ARBA" id="ARBA00022833"/>
    </source>
</evidence>
<comment type="cofactor">
    <cofactor evidence="5">
        <name>Zn(2+)</name>
        <dbReference type="ChEBI" id="CHEBI:29105"/>
    </cofactor>
    <text evidence="5">Binds 1 zinc ion per subunit.</text>
</comment>
<keyword evidence="1 5" id="KW-0963">Cytoplasm</keyword>
<dbReference type="OrthoDB" id="27601at2759"/>
<protein>
    <recommendedName>
        <fullName evidence="5">Queuine tRNA-ribosyltransferase accessory subunit 2</fullName>
    </recommendedName>
    <alternativeName>
        <fullName evidence="5">Queuine tRNA-ribosyltransferase domain-containing protein 1</fullName>
    </alternativeName>
</protein>
<evidence type="ECO:0000313" key="9">
    <source>
        <dbReference type="EMBL" id="RWS10170.1"/>
    </source>
</evidence>
<dbReference type="GO" id="GO:0005737">
    <property type="term" value="C:cytoplasm"/>
    <property type="evidence" value="ECO:0007669"/>
    <property type="project" value="UniProtKB-SubCell"/>
</dbReference>
<proteinExistence type="inferred from homology"/>
<evidence type="ECO:0000313" key="8">
    <source>
        <dbReference type="EMBL" id="RWS08401.1"/>
    </source>
</evidence>
<organism evidence="7 10">
    <name type="scientific">Dinothrombium tinctorium</name>
    <dbReference type="NCBI Taxonomy" id="1965070"/>
    <lineage>
        <taxon>Eukaryota</taxon>
        <taxon>Metazoa</taxon>
        <taxon>Ecdysozoa</taxon>
        <taxon>Arthropoda</taxon>
        <taxon>Chelicerata</taxon>
        <taxon>Arachnida</taxon>
        <taxon>Acari</taxon>
        <taxon>Acariformes</taxon>
        <taxon>Trombidiformes</taxon>
        <taxon>Prostigmata</taxon>
        <taxon>Anystina</taxon>
        <taxon>Parasitengona</taxon>
        <taxon>Trombidioidea</taxon>
        <taxon>Trombidiidae</taxon>
        <taxon>Dinothrombium</taxon>
    </lineage>
</organism>
<comment type="similarity">
    <text evidence="5">Belongs to the queuine tRNA-ribosyltransferase family. QTRT2 subfamily.</text>
</comment>
<keyword evidence="7" id="KW-0808">Transferase</keyword>
<dbReference type="PANTHER" id="PTHR46064">
    <property type="entry name" value="QUEUINE TRNA-RIBOSYLTRANSFERASE ACCESSORY SUBUNIT 2"/>
    <property type="match status" value="1"/>
</dbReference>
<keyword evidence="4 5" id="KW-0862">Zinc</keyword>
<keyword evidence="10" id="KW-1185">Reference proteome</keyword>
<dbReference type="InterPro" id="IPR050852">
    <property type="entry name" value="Queuine_tRNA-ribosyltrfase"/>
</dbReference>
<dbReference type="EMBL" id="NCKU01002986">
    <property type="protein sequence ID" value="RWS08401.1"/>
    <property type="molecule type" value="Genomic_DNA"/>
</dbReference>
<evidence type="ECO:0000256" key="5">
    <source>
        <dbReference type="HAMAP-Rule" id="MF_03043"/>
    </source>
</evidence>
<comment type="subunit">
    <text evidence="5">Heterodimer of a catalytic subunit and an accessory subunit.</text>
</comment>
<dbReference type="EMBL" id="NCKU01003169">
    <property type="protein sequence ID" value="RWS08039.1"/>
    <property type="molecule type" value="Genomic_DNA"/>
</dbReference>
<gene>
    <name evidence="8" type="ORF">B4U79_03129</name>
    <name evidence="7" type="ORF">B4U79_05581</name>
    <name evidence="9" type="ORF">B4U79_07804</name>
</gene>
<dbReference type="InterPro" id="IPR036511">
    <property type="entry name" value="TGT-like_sf"/>
</dbReference>
<dbReference type="PANTHER" id="PTHR46064:SF1">
    <property type="entry name" value="QUEUINE TRNA-RIBOSYLTRANSFERASE ACCESSORY SUBUNIT 2"/>
    <property type="match status" value="1"/>
</dbReference>
<feature type="binding site" evidence="5">
    <location>
        <position position="328"/>
    </location>
    <ligand>
        <name>Zn(2+)</name>
        <dbReference type="ChEBI" id="CHEBI:29105"/>
    </ligand>
</feature>
<keyword evidence="2 5" id="KW-0819">tRNA processing</keyword>
<feature type="binding site" evidence="5">
    <location>
        <position position="330"/>
    </location>
    <ligand>
        <name>Zn(2+)</name>
        <dbReference type="ChEBI" id="CHEBI:29105"/>
    </ligand>
</feature>
<comment type="subcellular location">
    <subcellularLocation>
        <location evidence="5">Cytoplasm</location>
    </subcellularLocation>
</comment>
<dbReference type="GO" id="GO:0006400">
    <property type="term" value="P:tRNA modification"/>
    <property type="evidence" value="ECO:0007669"/>
    <property type="project" value="InterPro"/>
</dbReference>
<accession>A0A3S4QUU0</accession>
<dbReference type="GO" id="GO:0046872">
    <property type="term" value="F:metal ion binding"/>
    <property type="evidence" value="ECO:0007669"/>
    <property type="project" value="UniProtKB-KW"/>
</dbReference>
<dbReference type="NCBIfam" id="TIGR00449">
    <property type="entry name" value="tgt_general"/>
    <property type="match status" value="1"/>
</dbReference>
<dbReference type="GO" id="GO:0008479">
    <property type="term" value="F:tRNA-guanosine(34) queuine transglycosylase activity"/>
    <property type="evidence" value="ECO:0007669"/>
    <property type="project" value="UniProtKB-UniRule"/>
</dbReference>
<evidence type="ECO:0000256" key="3">
    <source>
        <dbReference type="ARBA" id="ARBA00022723"/>
    </source>
</evidence>
<comment type="function">
    <text evidence="5">Non-catalytic subunit of the queuine tRNA-ribosyltransferase (TGT) that catalyzes the base-exchange of a guanine (G) residue with queuine (Q) at position 34 (anticodon wobble position) in tRNAs with GU(N) anticodons (tRNA-Asp, -Asn, -His and -Tyr), resulting in the hypermodified nucleoside queuosine (7-(((4,5-cis-dihydroxy-2-cyclopenten-1-yl)amino)methyl)-7-deazaguanosine).</text>
</comment>
<dbReference type="Gene3D" id="3.20.20.105">
    <property type="entry name" value="Queuine tRNA-ribosyltransferase-like"/>
    <property type="match status" value="1"/>
</dbReference>
<dbReference type="Pfam" id="PF01702">
    <property type="entry name" value="TGT"/>
    <property type="match status" value="1"/>
</dbReference>
<evidence type="ECO:0000313" key="10">
    <source>
        <dbReference type="Proteomes" id="UP000285301"/>
    </source>
</evidence>
<comment type="caution">
    <text evidence="7">The sequence shown here is derived from an EMBL/GenBank/DDBJ whole genome shotgun (WGS) entry which is preliminary data.</text>
</comment>
<sequence>MEFFIEKGTGLPKCGRFAKLRVKAANESKANCESPNVYKTPFCLQYTVNGMIPHLTRELSGFLDDDNSPLMVPLPTVIMMKHSLQKFGFGFAKFANVKKDRPFILTICDPLQKSKTGFNDKNGVTIWTPSGRRQINSENFLDLISIFKPSLCQPLCDSDTPMDTSKKRLRHSVTRTLSYLDDCASLSADSIFGTIEGGYDLNSRLFSAKETAARKVGGFIFDGFQTIDNENKIHFKIEEVKSILKEVLDLLPEAKPRAMFGVFDPETVLALFESGIDIFDSSYAVFLSENGRALTFNDKIDRFNLKYETLDLKSVQYKREFTVISGNCSCYSCKNEFTKAYINHLLNTKEMLAYVLLMLHNLHNYFEFFRQLRLSLSDNI</sequence>
<dbReference type="EMBL" id="NCKU01002196">
    <property type="protein sequence ID" value="RWS10170.1"/>
    <property type="molecule type" value="Genomic_DNA"/>
</dbReference>
<dbReference type="InterPro" id="IPR002616">
    <property type="entry name" value="tRNA_ribo_trans-like"/>
</dbReference>
<evidence type="ECO:0000256" key="2">
    <source>
        <dbReference type="ARBA" id="ARBA00022694"/>
    </source>
</evidence>
<reference evidence="7" key="2">
    <citation type="submission" date="2018-11" db="EMBL/GenBank/DDBJ databases">
        <title>Trombidioid mite genomics.</title>
        <authorList>
            <person name="Dong X."/>
        </authorList>
    </citation>
    <scope>NUCLEOTIDE SEQUENCE</scope>
    <source>
        <strain evidence="7">UoL-WK</strain>
    </source>
</reference>
<feature type="binding site" evidence="5">
    <location>
        <position position="333"/>
    </location>
    <ligand>
        <name>Zn(2+)</name>
        <dbReference type="ChEBI" id="CHEBI:29105"/>
    </ligand>
</feature>
<dbReference type="AlphaFoldDB" id="A0A3S4QUU0"/>
<dbReference type="HAMAP" id="MF_03043">
    <property type="entry name" value="QTRT2"/>
    <property type="match status" value="1"/>
</dbReference>
<dbReference type="Proteomes" id="UP000285301">
    <property type="component" value="Unassembled WGS sequence"/>
</dbReference>
<feature type="domain" description="tRNA-guanine(15) transglycosylase-like" evidence="6">
    <location>
        <begin position="36"/>
        <end position="377"/>
    </location>
</feature>
<dbReference type="STRING" id="1965070.A0A3S4QUU0"/>
<feature type="binding site" evidence="5">
    <location>
        <position position="360"/>
    </location>
    <ligand>
        <name>Zn(2+)</name>
        <dbReference type="ChEBI" id="CHEBI:29105"/>
    </ligand>
</feature>
<keyword evidence="3 5" id="KW-0479">Metal-binding</keyword>
<evidence type="ECO:0000259" key="6">
    <source>
        <dbReference type="Pfam" id="PF01702"/>
    </source>
</evidence>
<dbReference type="InterPro" id="IPR028592">
    <property type="entry name" value="QTRTD1"/>
</dbReference>
<evidence type="ECO:0000256" key="1">
    <source>
        <dbReference type="ARBA" id="ARBA00022490"/>
    </source>
</evidence>